<comment type="similarity">
    <text evidence="3">Belongs to the fatty acid desaturase type 1 family.</text>
</comment>
<feature type="domain" description="Cytochrome b5 heme-binding" evidence="13">
    <location>
        <begin position="21"/>
        <end position="72"/>
    </location>
</feature>
<evidence type="ECO:0000256" key="9">
    <source>
        <dbReference type="ARBA" id="ARBA00023098"/>
    </source>
</evidence>
<evidence type="ECO:0000256" key="5">
    <source>
        <dbReference type="ARBA" id="ARBA00022692"/>
    </source>
</evidence>
<dbReference type="GO" id="GO:0016717">
    <property type="term" value="F:oxidoreductase activity, acting on paired donors, with oxidation of a pair of donors resulting in the reduction of molecular oxygen to two molecules of water"/>
    <property type="evidence" value="ECO:0007669"/>
    <property type="project" value="TreeGrafter"/>
</dbReference>
<evidence type="ECO:0000256" key="12">
    <source>
        <dbReference type="SAM" id="Phobius"/>
    </source>
</evidence>
<dbReference type="InterPro" id="IPR012171">
    <property type="entry name" value="Fatty_acid_desaturase"/>
</dbReference>
<keyword evidence="9" id="KW-0443">Lipid metabolism</keyword>
<dbReference type="AlphaFoldDB" id="A0A8C5CYG8"/>
<evidence type="ECO:0000256" key="7">
    <source>
        <dbReference type="ARBA" id="ARBA00022989"/>
    </source>
</evidence>
<dbReference type="PIRSF" id="PIRSF015921">
    <property type="entry name" value="FA_sphinglp_des"/>
    <property type="match status" value="1"/>
</dbReference>
<dbReference type="PANTHER" id="PTHR19353:SF12">
    <property type="entry name" value="ACYL-COA 6-DESATURASE"/>
    <property type="match status" value="1"/>
</dbReference>
<gene>
    <name evidence="14" type="primary">fads2</name>
</gene>
<evidence type="ECO:0000256" key="11">
    <source>
        <dbReference type="ARBA" id="ARBA00023160"/>
    </source>
</evidence>
<feature type="transmembrane region" description="Helical" evidence="12">
    <location>
        <begin position="258"/>
        <end position="276"/>
    </location>
</feature>
<proteinExistence type="inferred from homology"/>
<feature type="transmembrane region" description="Helical" evidence="12">
    <location>
        <begin position="296"/>
        <end position="319"/>
    </location>
</feature>
<dbReference type="GO" id="GO:0006636">
    <property type="term" value="P:unsaturated fatty acid biosynthetic process"/>
    <property type="evidence" value="ECO:0007669"/>
    <property type="project" value="UniProtKB-UniPathway"/>
</dbReference>
<evidence type="ECO:0000256" key="1">
    <source>
        <dbReference type="ARBA" id="ARBA00004141"/>
    </source>
</evidence>
<keyword evidence="4" id="KW-0444">Lipid biosynthesis</keyword>
<keyword evidence="6" id="KW-0276">Fatty acid metabolism</keyword>
<evidence type="ECO:0000256" key="8">
    <source>
        <dbReference type="ARBA" id="ARBA00023002"/>
    </source>
</evidence>
<evidence type="ECO:0000256" key="10">
    <source>
        <dbReference type="ARBA" id="ARBA00023136"/>
    </source>
</evidence>
<dbReference type="GeneTree" id="ENSGT00950000182990"/>
<comment type="subcellular location">
    <subcellularLocation>
        <location evidence="1">Membrane</location>
        <topology evidence="1">Multi-pass membrane protein</topology>
    </subcellularLocation>
</comment>
<dbReference type="UniPathway" id="UPA00658"/>
<dbReference type="SMART" id="SM01117">
    <property type="entry name" value="Cyt-b5"/>
    <property type="match status" value="1"/>
</dbReference>
<evidence type="ECO:0000313" key="14">
    <source>
        <dbReference type="Ensembl" id="ENSGMOP00000068071.1"/>
    </source>
</evidence>
<feature type="transmembrane region" description="Helical" evidence="12">
    <location>
        <begin position="124"/>
        <end position="147"/>
    </location>
</feature>
<comment type="pathway">
    <text evidence="2">Lipid metabolism; polyunsaturated fatty acid biosynthesis.</text>
</comment>
<name>A0A8C5CYG8_GADMO</name>
<dbReference type="InterPro" id="IPR005804">
    <property type="entry name" value="FA_desaturase_dom"/>
</dbReference>
<keyword evidence="10 12" id="KW-0472">Membrane</keyword>
<reference evidence="14" key="2">
    <citation type="submission" date="2025-09" db="UniProtKB">
        <authorList>
            <consortium name="Ensembl"/>
        </authorList>
    </citation>
    <scope>IDENTIFICATION</scope>
</reference>
<keyword evidence="7 12" id="KW-1133">Transmembrane helix</keyword>
<dbReference type="PANTHER" id="PTHR19353">
    <property type="entry name" value="FATTY ACID DESATURASE 2"/>
    <property type="match status" value="1"/>
</dbReference>
<dbReference type="Pfam" id="PF00487">
    <property type="entry name" value="FA_desaturase"/>
    <property type="match status" value="1"/>
</dbReference>
<dbReference type="InterPro" id="IPR001199">
    <property type="entry name" value="Cyt_B5-like_heme/steroid-bd"/>
</dbReference>
<keyword evidence="8" id="KW-0560">Oxidoreductase</keyword>
<dbReference type="CDD" id="cd03506">
    <property type="entry name" value="Delta6-FADS-like"/>
    <property type="match status" value="1"/>
</dbReference>
<evidence type="ECO:0000259" key="13">
    <source>
        <dbReference type="PROSITE" id="PS50255"/>
    </source>
</evidence>
<protein>
    <submittedName>
        <fullName evidence="14">Fatty acid desaturase 2</fullName>
    </submittedName>
</protein>
<sequence>MGGGGQLTEPVETSACGGRAASVYTWDEVQKHCHRNDQWLVINRKVYNVTQWAKRHPGGLRVISHYAGEDATVTTAFYNWGFSMSSTVTSAATANKYTSPPVQHDFQALRTRAEGLGLFQAQPLFFCLHLGHILLLELLAWMSVWLWGTGWRTTLLCSFILAVAQAQAGWLQHDFGHLSVFKLSRWNHIFHKFIIGHLKGASGNWWNHRHFQHHAKPNVFSKDPDVNMLHVFVVGDIQPVEYGIKKIKYMPYHHQHQYFFLVGPPLLIPVYFHIQILRAMFSRRDWVDLAWSMSYYLRYFCCYAPFYGLLGSVALISFVRFLESHWFVWVTQMNHLPMNIDHEKQQDWLSMQLSATCNIEQSCFNDWFSGHLNFQIEHHLFPTMPRHNYQVLAPLVRALCEKHSIPYQEKTLWRGVADVVRSLKNSGDLWMDAYLHK</sequence>
<dbReference type="PROSITE" id="PS50255">
    <property type="entry name" value="CYTOCHROME_B5_2"/>
    <property type="match status" value="1"/>
</dbReference>
<dbReference type="Proteomes" id="UP000694546">
    <property type="component" value="Chromosome 9"/>
</dbReference>
<dbReference type="Pfam" id="PF00173">
    <property type="entry name" value="Cyt-b5"/>
    <property type="match status" value="1"/>
</dbReference>
<keyword evidence="11" id="KW-0275">Fatty acid biosynthesis</keyword>
<evidence type="ECO:0000256" key="4">
    <source>
        <dbReference type="ARBA" id="ARBA00022516"/>
    </source>
</evidence>
<evidence type="ECO:0000256" key="6">
    <source>
        <dbReference type="ARBA" id="ARBA00022832"/>
    </source>
</evidence>
<keyword evidence="5 12" id="KW-0812">Transmembrane</keyword>
<accession>A0A8C5CYG8</accession>
<dbReference type="InterPro" id="IPR036400">
    <property type="entry name" value="Cyt_B5-like_heme/steroid_sf"/>
</dbReference>
<dbReference type="Gene3D" id="3.10.120.10">
    <property type="entry name" value="Cytochrome b5-like heme/steroid binding domain"/>
    <property type="match status" value="1"/>
</dbReference>
<evidence type="ECO:0000256" key="2">
    <source>
        <dbReference type="ARBA" id="ARBA00005105"/>
    </source>
</evidence>
<keyword evidence="15" id="KW-1185">Reference proteome</keyword>
<dbReference type="SUPFAM" id="SSF55856">
    <property type="entry name" value="Cytochrome b5-like heme/steroid binding domain"/>
    <property type="match status" value="1"/>
</dbReference>
<organism evidence="14 15">
    <name type="scientific">Gadus morhua</name>
    <name type="common">Atlantic cod</name>
    <dbReference type="NCBI Taxonomy" id="8049"/>
    <lineage>
        <taxon>Eukaryota</taxon>
        <taxon>Metazoa</taxon>
        <taxon>Chordata</taxon>
        <taxon>Craniata</taxon>
        <taxon>Vertebrata</taxon>
        <taxon>Euteleostomi</taxon>
        <taxon>Actinopterygii</taxon>
        <taxon>Neopterygii</taxon>
        <taxon>Teleostei</taxon>
        <taxon>Neoteleostei</taxon>
        <taxon>Acanthomorphata</taxon>
        <taxon>Zeiogadaria</taxon>
        <taxon>Gadariae</taxon>
        <taxon>Gadiformes</taxon>
        <taxon>Gadoidei</taxon>
        <taxon>Gadidae</taxon>
        <taxon>Gadus</taxon>
    </lineage>
</organism>
<dbReference type="GO" id="GO:0016020">
    <property type="term" value="C:membrane"/>
    <property type="evidence" value="ECO:0007669"/>
    <property type="project" value="UniProtKB-SubCell"/>
</dbReference>
<dbReference type="Ensembl" id="ENSGMOT00000035541.1">
    <property type="protein sequence ID" value="ENSGMOP00000068071.1"/>
    <property type="gene ID" value="ENSGMOG00000017746.2"/>
</dbReference>
<reference evidence="14" key="1">
    <citation type="submission" date="2025-08" db="UniProtKB">
        <authorList>
            <consortium name="Ensembl"/>
        </authorList>
    </citation>
    <scope>IDENTIFICATION</scope>
</reference>
<evidence type="ECO:0000313" key="15">
    <source>
        <dbReference type="Proteomes" id="UP000694546"/>
    </source>
</evidence>
<evidence type="ECO:0000256" key="3">
    <source>
        <dbReference type="ARBA" id="ARBA00009295"/>
    </source>
</evidence>